<keyword evidence="4" id="KW-1185">Reference proteome</keyword>
<dbReference type="GO" id="GO:0032040">
    <property type="term" value="C:small-subunit processome"/>
    <property type="evidence" value="ECO:0007669"/>
    <property type="project" value="InterPro"/>
</dbReference>
<proteinExistence type="predicted"/>
<name>A0A9R1Q124_TRITD</name>
<dbReference type="Proteomes" id="UP000324705">
    <property type="component" value="Chromosome 2B"/>
</dbReference>
<evidence type="ECO:0000313" key="3">
    <source>
        <dbReference type="EMBL" id="VAH53521.1"/>
    </source>
</evidence>
<reference evidence="3 4" key="1">
    <citation type="submission" date="2017-09" db="EMBL/GenBank/DDBJ databases">
        <authorList>
            <consortium name="International Durum Wheat Genome Sequencing Consortium (IDWGSC)"/>
            <person name="Milanesi L."/>
        </authorList>
    </citation>
    <scope>NUCLEOTIDE SEQUENCE [LARGE SCALE GENOMIC DNA]</scope>
    <source>
        <strain evidence="4">cv. Svevo</strain>
    </source>
</reference>
<feature type="domain" description="Nucleolar protein 58/56 N-terminal" evidence="2">
    <location>
        <begin position="37"/>
        <end position="102"/>
    </location>
</feature>
<dbReference type="InterPro" id="IPR045056">
    <property type="entry name" value="Nop56/Nop58"/>
</dbReference>
<evidence type="ECO:0000259" key="2">
    <source>
        <dbReference type="Pfam" id="PF08156"/>
    </source>
</evidence>
<dbReference type="GO" id="GO:0030515">
    <property type="term" value="F:snoRNA binding"/>
    <property type="evidence" value="ECO:0007669"/>
    <property type="project" value="InterPro"/>
</dbReference>
<dbReference type="PANTHER" id="PTHR10894">
    <property type="entry name" value="NUCLEOLAR PROTEIN 5 NUCLEOLAR PROTEIN NOP5 NOP58"/>
    <property type="match status" value="1"/>
</dbReference>
<dbReference type="OMA" id="LYNERVM"/>
<feature type="region of interest" description="Disordered" evidence="1">
    <location>
        <begin position="1"/>
        <end position="30"/>
    </location>
</feature>
<dbReference type="AlphaFoldDB" id="A0A9R1Q124"/>
<feature type="compositionally biased region" description="Polar residues" evidence="1">
    <location>
        <begin position="1"/>
        <end position="12"/>
    </location>
</feature>
<dbReference type="GO" id="GO:0031428">
    <property type="term" value="C:box C/D methylation guide snoRNP complex"/>
    <property type="evidence" value="ECO:0007669"/>
    <property type="project" value="InterPro"/>
</dbReference>
<evidence type="ECO:0000313" key="4">
    <source>
        <dbReference type="Proteomes" id="UP000324705"/>
    </source>
</evidence>
<gene>
    <name evidence="3" type="ORF">TRITD_2Bv1G244900</name>
</gene>
<dbReference type="InterPro" id="IPR012974">
    <property type="entry name" value="NOP58/56_N"/>
</dbReference>
<dbReference type="Pfam" id="PF08156">
    <property type="entry name" value="NOP5NT"/>
    <property type="match status" value="1"/>
</dbReference>
<evidence type="ECO:0000256" key="1">
    <source>
        <dbReference type="SAM" id="MobiDB-lite"/>
    </source>
</evidence>
<dbReference type="Gramene" id="TRITD2Bv1G244900.1">
    <property type="protein sequence ID" value="TRITD2Bv1G244900.1"/>
    <property type="gene ID" value="TRITD2Bv1G244900"/>
</dbReference>
<accession>A0A9R1Q124</accession>
<organism evidence="3 4">
    <name type="scientific">Triticum turgidum subsp. durum</name>
    <name type="common">Durum wheat</name>
    <name type="synonym">Triticum durum</name>
    <dbReference type="NCBI Taxonomy" id="4567"/>
    <lineage>
        <taxon>Eukaryota</taxon>
        <taxon>Viridiplantae</taxon>
        <taxon>Streptophyta</taxon>
        <taxon>Embryophyta</taxon>
        <taxon>Tracheophyta</taxon>
        <taxon>Spermatophyta</taxon>
        <taxon>Magnoliopsida</taxon>
        <taxon>Liliopsida</taxon>
        <taxon>Poales</taxon>
        <taxon>Poaceae</taxon>
        <taxon>BOP clade</taxon>
        <taxon>Pooideae</taxon>
        <taxon>Triticodae</taxon>
        <taxon>Triticeae</taxon>
        <taxon>Triticinae</taxon>
        <taxon>Triticum</taxon>
    </lineage>
</organism>
<dbReference type="PANTHER" id="PTHR10894:SF24">
    <property type="entry name" value="OS02G0511800 PROTEIN"/>
    <property type="match status" value="1"/>
</dbReference>
<protein>
    <recommendedName>
        <fullName evidence="2">Nucleolar protein 58/56 N-terminal domain-containing protein</fullName>
    </recommendedName>
</protein>
<sequence length="313" mass="35471">MKRRFSSASSHLATKRRRRGAPAPSRPSRPSDREYMLLLFETPSGFAVFRFCGSLINPPRSLEDIWLNFADSNTAKGVVLLMEFQTFEDKSSAINQNTGVSERLAEMIRAWLPGKKMAVGKPEYKEIIEERLEIECLYNERVMEVMWGIQNCMPGLIPIEKSQLAKEDRLPSKGLQEFLKCYGCNVKPEMVNEQIVATAYALSECDYVEKKYSLVMREAGAVIKDVSGISCEGWSLLDIATALKMIWKPKKVGNSSLVSKDEALRLVNDASKYEALVNKYALFRAYKEILKAHNDRISKEELLKSLVEGLKKP</sequence>
<dbReference type="EMBL" id="LT934114">
    <property type="protein sequence ID" value="VAH53521.1"/>
    <property type="molecule type" value="Genomic_DNA"/>
</dbReference>